<evidence type="ECO:0000259" key="5">
    <source>
        <dbReference type="SMART" id="SM00704"/>
    </source>
</evidence>
<dbReference type="AlphaFoldDB" id="A0A143CBA9"/>
<evidence type="ECO:0000313" key="7">
    <source>
        <dbReference type="Proteomes" id="UP000076096"/>
    </source>
</evidence>
<dbReference type="GO" id="GO:0005737">
    <property type="term" value="C:cytoplasm"/>
    <property type="evidence" value="ECO:0007669"/>
    <property type="project" value="UniProtKB-ARBA"/>
</dbReference>
<keyword evidence="1" id="KW-0001">2Fe-2S</keyword>
<evidence type="ECO:0000256" key="1">
    <source>
        <dbReference type="ARBA" id="ARBA00022714"/>
    </source>
</evidence>
<keyword evidence="2" id="KW-0479">Metal-binding</keyword>
<dbReference type="KEGG" id="stsi:A4E84_37805"/>
<evidence type="ECO:0000256" key="2">
    <source>
        <dbReference type="ARBA" id="ARBA00022723"/>
    </source>
</evidence>
<dbReference type="Pfam" id="PF09360">
    <property type="entry name" value="zf-CDGSH"/>
    <property type="match status" value="1"/>
</dbReference>
<keyword evidence="4" id="KW-0411">Iron-sulfur</keyword>
<protein>
    <submittedName>
        <fullName evidence="6">Iron-binding protein</fullName>
    </submittedName>
</protein>
<accession>A0A143CBA9</accession>
<proteinExistence type="predicted"/>
<dbReference type="RefSeq" id="WP_033308553.1">
    <property type="nucleotide sequence ID" value="NZ_CP015098.1"/>
</dbReference>
<sequence length="68" mass="7729">MPNSPSDRSAAPRRVAVQRKGPLLMEGPVEVELEDGSVVTSDRFRVALCTCRRSRRYPWCDTSHRDRA</sequence>
<dbReference type="GO" id="GO:0046872">
    <property type="term" value="F:metal ion binding"/>
    <property type="evidence" value="ECO:0007669"/>
    <property type="project" value="UniProtKB-KW"/>
</dbReference>
<dbReference type="Proteomes" id="UP000076096">
    <property type="component" value="Chromosome"/>
</dbReference>
<dbReference type="GeneID" id="96648914"/>
<evidence type="ECO:0000313" key="6">
    <source>
        <dbReference type="EMBL" id="AMW14726.1"/>
    </source>
</evidence>
<gene>
    <name evidence="6" type="ORF">A4E84_37805</name>
</gene>
<dbReference type="SMART" id="SM00704">
    <property type="entry name" value="ZnF_CDGSH"/>
    <property type="match status" value="1"/>
</dbReference>
<feature type="domain" description="Iron-binding zinc finger CDGSH type" evidence="5">
    <location>
        <begin position="26"/>
        <end position="68"/>
    </location>
</feature>
<dbReference type="STRING" id="1783515.A4E84_37805"/>
<keyword evidence="7" id="KW-1185">Reference proteome</keyword>
<dbReference type="InterPro" id="IPR018967">
    <property type="entry name" value="FeS-contain_CDGSH-typ"/>
</dbReference>
<organism evidence="6 7">
    <name type="scientific">Streptomyces qaidamensis</name>
    <dbReference type="NCBI Taxonomy" id="1783515"/>
    <lineage>
        <taxon>Bacteria</taxon>
        <taxon>Bacillati</taxon>
        <taxon>Actinomycetota</taxon>
        <taxon>Actinomycetes</taxon>
        <taxon>Kitasatosporales</taxon>
        <taxon>Streptomycetaceae</taxon>
        <taxon>Streptomyces</taxon>
        <taxon>Streptomyces aurantiacus group</taxon>
    </lineage>
</organism>
<dbReference type="Gene3D" id="3.40.5.90">
    <property type="entry name" value="CDGSH iron-sulfur domain, mitoNEET-type"/>
    <property type="match status" value="1"/>
</dbReference>
<dbReference type="EMBL" id="CP015098">
    <property type="protein sequence ID" value="AMW14726.1"/>
    <property type="molecule type" value="Genomic_DNA"/>
</dbReference>
<dbReference type="GO" id="GO:0051537">
    <property type="term" value="F:2 iron, 2 sulfur cluster binding"/>
    <property type="evidence" value="ECO:0007669"/>
    <property type="project" value="UniProtKB-KW"/>
</dbReference>
<evidence type="ECO:0000256" key="3">
    <source>
        <dbReference type="ARBA" id="ARBA00023004"/>
    </source>
</evidence>
<keyword evidence="3" id="KW-0408">Iron</keyword>
<dbReference type="InterPro" id="IPR042216">
    <property type="entry name" value="MitoNEET_CISD"/>
</dbReference>
<evidence type="ECO:0000256" key="4">
    <source>
        <dbReference type="ARBA" id="ARBA00023014"/>
    </source>
</evidence>
<reference evidence="7" key="1">
    <citation type="submission" date="2016-04" db="EMBL/GenBank/DDBJ databases">
        <authorList>
            <person name="Zhang B."/>
        </authorList>
    </citation>
    <scope>NUCLEOTIDE SEQUENCE [LARGE SCALE GENOMIC DNA]</scope>
    <source>
        <strain evidence="7">S10</strain>
    </source>
</reference>
<name>A0A143CBA9_9ACTN</name>